<accession>A0A1H7UEU0</accession>
<dbReference type="AlphaFoldDB" id="A0A1H7UEU0"/>
<organism evidence="1 2">
    <name type="scientific">Parapedobacter koreensis</name>
    <dbReference type="NCBI Taxonomy" id="332977"/>
    <lineage>
        <taxon>Bacteria</taxon>
        <taxon>Pseudomonadati</taxon>
        <taxon>Bacteroidota</taxon>
        <taxon>Sphingobacteriia</taxon>
        <taxon>Sphingobacteriales</taxon>
        <taxon>Sphingobacteriaceae</taxon>
        <taxon>Parapedobacter</taxon>
    </lineage>
</organism>
<dbReference type="STRING" id="332977.SAMN05421740_11528"/>
<evidence type="ECO:0000313" key="2">
    <source>
        <dbReference type="Proteomes" id="UP000198916"/>
    </source>
</evidence>
<dbReference type="RefSeq" id="WP_090609305.1">
    <property type="nucleotide sequence ID" value="NZ_FNZR01000015.1"/>
</dbReference>
<keyword evidence="2" id="KW-1185">Reference proteome</keyword>
<proteinExistence type="predicted"/>
<gene>
    <name evidence="1" type="ORF">SAMN05421740_11528</name>
</gene>
<protein>
    <submittedName>
        <fullName evidence="1">Uncharacterized protein</fullName>
    </submittedName>
</protein>
<dbReference type="EMBL" id="FNZR01000015">
    <property type="protein sequence ID" value="SEL95481.1"/>
    <property type="molecule type" value="Genomic_DNA"/>
</dbReference>
<reference evidence="2" key="1">
    <citation type="submission" date="2016-10" db="EMBL/GenBank/DDBJ databases">
        <authorList>
            <person name="Varghese N."/>
            <person name="Submissions S."/>
        </authorList>
    </citation>
    <scope>NUCLEOTIDE SEQUENCE [LARGE SCALE GENOMIC DNA]</scope>
    <source>
        <strain evidence="2">Jip14</strain>
    </source>
</reference>
<dbReference type="Proteomes" id="UP000198916">
    <property type="component" value="Unassembled WGS sequence"/>
</dbReference>
<sequence>MIDNVKGGDSGLENHAFLNETEKDELRKYYADKLDIELELLDSQCFYQALLKKLPHNSEIIDDSDLVLILEEAKIGSHNGEEFIYVIENFPDKILKLSKKILIDTWEDLWCSPEDDGVVLFIPRVGFTILVTHWGKIYYG</sequence>
<name>A0A1H7UEU0_9SPHI</name>
<evidence type="ECO:0000313" key="1">
    <source>
        <dbReference type="EMBL" id="SEL95481.1"/>
    </source>
</evidence>